<dbReference type="EMBL" id="BAAANY010000047">
    <property type="protein sequence ID" value="GAA1721526.1"/>
    <property type="molecule type" value="Genomic_DNA"/>
</dbReference>
<reference evidence="1 2" key="1">
    <citation type="journal article" date="2019" name="Int. J. Syst. Evol. Microbiol.">
        <title>The Global Catalogue of Microorganisms (GCM) 10K type strain sequencing project: providing services to taxonomists for standard genome sequencing and annotation.</title>
        <authorList>
            <consortium name="The Broad Institute Genomics Platform"/>
            <consortium name="The Broad Institute Genome Sequencing Center for Infectious Disease"/>
            <person name="Wu L."/>
            <person name="Ma J."/>
        </authorList>
    </citation>
    <scope>NUCLEOTIDE SEQUENCE [LARGE SCALE GENOMIC DNA]</scope>
    <source>
        <strain evidence="1 2">JCM 14718</strain>
    </source>
</reference>
<protein>
    <submittedName>
        <fullName evidence="1">Uncharacterized protein</fullName>
    </submittedName>
</protein>
<comment type="caution">
    <text evidence="1">The sequence shown here is derived from an EMBL/GenBank/DDBJ whole genome shotgun (WGS) entry which is preliminary data.</text>
</comment>
<evidence type="ECO:0000313" key="1">
    <source>
        <dbReference type="EMBL" id="GAA1721526.1"/>
    </source>
</evidence>
<name>A0ABN2JAT9_9ACTN</name>
<gene>
    <name evidence="1" type="ORF">GCM10009765_82120</name>
</gene>
<evidence type="ECO:0000313" key="2">
    <source>
        <dbReference type="Proteomes" id="UP001500618"/>
    </source>
</evidence>
<sequence>MLGQVLSLRRQVAQAKTDAAQMLQDARAKRDQRRVDHYSGKTLALITILDMIDKEFGLDKEESD</sequence>
<keyword evidence="2" id="KW-1185">Reference proteome</keyword>
<accession>A0ABN2JAT9</accession>
<proteinExistence type="predicted"/>
<dbReference type="Proteomes" id="UP001500618">
    <property type="component" value="Unassembled WGS sequence"/>
</dbReference>
<organism evidence="1 2">
    <name type="scientific">Fodinicola feengrottensis</name>
    <dbReference type="NCBI Taxonomy" id="435914"/>
    <lineage>
        <taxon>Bacteria</taxon>
        <taxon>Bacillati</taxon>
        <taxon>Actinomycetota</taxon>
        <taxon>Actinomycetes</taxon>
        <taxon>Mycobacteriales</taxon>
        <taxon>Fodinicola</taxon>
    </lineage>
</organism>